<organism evidence="2 3">
    <name type="scientific">Ceutorhynchus assimilis</name>
    <name type="common">cabbage seed weevil</name>
    <dbReference type="NCBI Taxonomy" id="467358"/>
    <lineage>
        <taxon>Eukaryota</taxon>
        <taxon>Metazoa</taxon>
        <taxon>Ecdysozoa</taxon>
        <taxon>Arthropoda</taxon>
        <taxon>Hexapoda</taxon>
        <taxon>Insecta</taxon>
        <taxon>Pterygota</taxon>
        <taxon>Neoptera</taxon>
        <taxon>Endopterygota</taxon>
        <taxon>Coleoptera</taxon>
        <taxon>Polyphaga</taxon>
        <taxon>Cucujiformia</taxon>
        <taxon>Curculionidae</taxon>
        <taxon>Ceutorhynchinae</taxon>
        <taxon>Ceutorhynchus</taxon>
    </lineage>
</organism>
<dbReference type="InterPro" id="IPR036259">
    <property type="entry name" value="MFS_trans_sf"/>
</dbReference>
<feature type="transmembrane region" description="Helical" evidence="1">
    <location>
        <begin position="146"/>
        <end position="164"/>
    </location>
</feature>
<feature type="transmembrane region" description="Helical" evidence="1">
    <location>
        <begin position="90"/>
        <end position="112"/>
    </location>
</feature>
<evidence type="ECO:0000313" key="3">
    <source>
        <dbReference type="Proteomes" id="UP001152799"/>
    </source>
</evidence>
<feature type="transmembrane region" description="Helical" evidence="1">
    <location>
        <begin position="411"/>
        <end position="431"/>
    </location>
</feature>
<dbReference type="PANTHER" id="PTHR11360:SF237">
    <property type="entry name" value="MONOCARBOXYLATE TRANSPORTER 12-B-LIKE PROTEIN"/>
    <property type="match status" value="1"/>
</dbReference>
<keyword evidence="1" id="KW-0472">Membrane</keyword>
<proteinExistence type="predicted"/>
<dbReference type="GO" id="GO:0008028">
    <property type="term" value="F:monocarboxylic acid transmembrane transporter activity"/>
    <property type="evidence" value="ECO:0007669"/>
    <property type="project" value="TreeGrafter"/>
</dbReference>
<keyword evidence="1" id="KW-0812">Transmembrane</keyword>
<dbReference type="OrthoDB" id="410267at2759"/>
<feature type="transmembrane region" description="Helical" evidence="1">
    <location>
        <begin position="385"/>
        <end position="405"/>
    </location>
</feature>
<feature type="transmembrane region" description="Helical" evidence="1">
    <location>
        <begin position="291"/>
        <end position="309"/>
    </location>
</feature>
<dbReference type="AlphaFoldDB" id="A0A9N9MCE0"/>
<keyword evidence="3" id="KW-1185">Reference proteome</keyword>
<accession>A0A9N9MCE0</accession>
<feature type="transmembrane region" description="Helical" evidence="1">
    <location>
        <begin position="118"/>
        <end position="139"/>
    </location>
</feature>
<dbReference type="InterPro" id="IPR011701">
    <property type="entry name" value="MFS"/>
</dbReference>
<reference evidence="2" key="1">
    <citation type="submission" date="2022-01" db="EMBL/GenBank/DDBJ databases">
        <authorList>
            <person name="King R."/>
        </authorList>
    </citation>
    <scope>NUCLEOTIDE SEQUENCE</scope>
</reference>
<dbReference type="Pfam" id="PF07690">
    <property type="entry name" value="MFS_1"/>
    <property type="match status" value="1"/>
</dbReference>
<feature type="transmembrane region" description="Helical" evidence="1">
    <location>
        <begin position="64"/>
        <end position="83"/>
    </location>
</feature>
<feature type="transmembrane region" description="Helical" evidence="1">
    <location>
        <begin position="176"/>
        <end position="195"/>
    </location>
</feature>
<name>A0A9N9MCE0_9CUCU</name>
<dbReference type="InterPro" id="IPR050327">
    <property type="entry name" value="Proton-linked_MCT"/>
</dbReference>
<evidence type="ECO:0000256" key="1">
    <source>
        <dbReference type="SAM" id="Phobius"/>
    </source>
</evidence>
<evidence type="ECO:0000313" key="2">
    <source>
        <dbReference type="EMBL" id="CAG9761990.1"/>
    </source>
</evidence>
<dbReference type="Gene3D" id="1.20.1250.20">
    <property type="entry name" value="MFS general substrate transporter like domains"/>
    <property type="match status" value="1"/>
</dbReference>
<dbReference type="Proteomes" id="UP001152799">
    <property type="component" value="Chromosome 11"/>
</dbReference>
<protein>
    <submittedName>
        <fullName evidence="2">Uncharacterized protein</fullName>
    </submittedName>
</protein>
<feature type="transmembrane region" description="Helical" evidence="1">
    <location>
        <begin position="255"/>
        <end position="279"/>
    </location>
</feature>
<dbReference type="EMBL" id="OU892287">
    <property type="protein sequence ID" value="CAG9761990.1"/>
    <property type="molecule type" value="Genomic_DNA"/>
</dbReference>
<keyword evidence="1" id="KW-1133">Transmembrane helix</keyword>
<feature type="transmembrane region" description="Helical" evidence="1">
    <location>
        <begin position="20"/>
        <end position="44"/>
    </location>
</feature>
<dbReference type="PANTHER" id="PTHR11360">
    <property type="entry name" value="MONOCARBOXYLATE TRANSPORTER"/>
    <property type="match status" value="1"/>
</dbReference>
<sequence>MEDREKKEAENQYPDGGYGWVIVGAICLINVSLLTLVPCFGLIFKDEFKQWGVSSAQTSFLLHLQNSLFCLFGFFSSPCLKIYGMRRVSLVGAFLMSFGIFLTSFATSYAYLVFSTSVLIGIGQGIAMPATYLATYTYFKKRLTIALSLTVTSASLSSIILPKICDKLLAQIGRKYVVLVLFAISLLSFIGCGLLKPVKKKKIMTDMKPEVTKELLPNNSNKVYQSTTTAKPQNVSVLTKIFNIFDLHLLKDVPLVIMIIGLGVSFASELNIILMLQFILEKLSLFERSDIATAVMIQSIADIIGRLLIPMLAHCANASGKVMYAGALILASCGRTILAIWPTNNLVVFGVIFLIGLTKGTRAVFQSVILPKYVSLDKIPAATGVNMLFTGFVSLIIGPLLGIVHDKTGSYIYALQTASVLSVSCVVMWILEWAFLERATSSEE</sequence>
<feature type="transmembrane region" description="Helical" evidence="1">
    <location>
        <begin position="347"/>
        <end position="365"/>
    </location>
</feature>
<dbReference type="SUPFAM" id="SSF103473">
    <property type="entry name" value="MFS general substrate transporter"/>
    <property type="match status" value="1"/>
</dbReference>
<gene>
    <name evidence="2" type="ORF">CEUTPL_LOCUS2680</name>
</gene>